<feature type="compositionally biased region" description="Acidic residues" evidence="1">
    <location>
        <begin position="1"/>
        <end position="11"/>
    </location>
</feature>
<evidence type="ECO:0000313" key="2">
    <source>
        <dbReference type="EMBL" id="KKK93199.1"/>
    </source>
</evidence>
<organism evidence="2">
    <name type="scientific">marine sediment metagenome</name>
    <dbReference type="NCBI Taxonomy" id="412755"/>
    <lineage>
        <taxon>unclassified sequences</taxon>
        <taxon>metagenomes</taxon>
        <taxon>ecological metagenomes</taxon>
    </lineage>
</organism>
<reference evidence="2" key="1">
    <citation type="journal article" date="2015" name="Nature">
        <title>Complex archaea that bridge the gap between prokaryotes and eukaryotes.</title>
        <authorList>
            <person name="Spang A."/>
            <person name="Saw J.H."/>
            <person name="Jorgensen S.L."/>
            <person name="Zaremba-Niedzwiedzka K."/>
            <person name="Martijn J."/>
            <person name="Lind A.E."/>
            <person name="van Eijk R."/>
            <person name="Schleper C."/>
            <person name="Guy L."/>
            <person name="Ettema T.J."/>
        </authorList>
    </citation>
    <scope>NUCLEOTIDE SEQUENCE</scope>
</reference>
<feature type="region of interest" description="Disordered" evidence="1">
    <location>
        <begin position="1"/>
        <end position="90"/>
    </location>
</feature>
<dbReference type="EMBL" id="LAZR01047876">
    <property type="protein sequence ID" value="KKK93199.1"/>
    <property type="molecule type" value="Genomic_DNA"/>
</dbReference>
<feature type="compositionally biased region" description="Basic and acidic residues" evidence="1">
    <location>
        <begin position="70"/>
        <end position="81"/>
    </location>
</feature>
<dbReference type="AlphaFoldDB" id="A0A0F9BRT6"/>
<proteinExistence type="predicted"/>
<protein>
    <submittedName>
        <fullName evidence="2">Uncharacterized protein</fullName>
    </submittedName>
</protein>
<name>A0A0F9BRT6_9ZZZZ</name>
<sequence>MNKEEETDVPDVPDPKEEPKTPTSLDRYHQENNRKEDLLKQETELQERKEKFHTEQMLGGHSEAGQAPPAKKESTPEEYADKVMAGETPE</sequence>
<accession>A0A0F9BRT6</accession>
<comment type="caution">
    <text evidence="2">The sequence shown here is derived from an EMBL/GenBank/DDBJ whole genome shotgun (WGS) entry which is preliminary data.</text>
</comment>
<evidence type="ECO:0000256" key="1">
    <source>
        <dbReference type="SAM" id="MobiDB-lite"/>
    </source>
</evidence>
<gene>
    <name evidence="2" type="ORF">LCGC14_2695290</name>
</gene>
<feature type="compositionally biased region" description="Basic and acidic residues" evidence="1">
    <location>
        <begin position="13"/>
        <end position="54"/>
    </location>
</feature>